<keyword evidence="3" id="KW-0808">Transferase</keyword>
<evidence type="ECO:0000313" key="17">
    <source>
        <dbReference type="EMBL" id="PTN07917.1"/>
    </source>
</evidence>
<feature type="transmembrane region" description="Helical" evidence="16">
    <location>
        <begin position="276"/>
        <end position="302"/>
    </location>
</feature>
<reference evidence="17 18" key="1">
    <citation type="submission" date="2018-04" db="EMBL/GenBank/DDBJ databases">
        <title>Genomic Encyclopedia of Archaeal and Bacterial Type Strains, Phase II (KMG-II): from individual species to whole genera.</title>
        <authorList>
            <person name="Goeker M."/>
        </authorList>
    </citation>
    <scope>NUCLEOTIDE SEQUENCE [LARGE SCALE GENOMIC DNA]</scope>
    <source>
        <strain evidence="17 18">DSM 28823</strain>
    </source>
</reference>
<feature type="transmembrane region" description="Helical" evidence="16">
    <location>
        <begin position="53"/>
        <end position="71"/>
    </location>
</feature>
<dbReference type="GO" id="GO:0051301">
    <property type="term" value="P:cell division"/>
    <property type="evidence" value="ECO:0007669"/>
    <property type="project" value="UniProtKB-KW"/>
</dbReference>
<keyword evidence="17" id="KW-0131">Cell cycle</keyword>
<keyword evidence="18" id="KW-1185">Reference proteome</keyword>
<evidence type="ECO:0000256" key="8">
    <source>
        <dbReference type="ARBA" id="ARBA00023136"/>
    </source>
</evidence>
<keyword evidence="6" id="KW-0573">Peptidoglycan synthesis</keyword>
<evidence type="ECO:0000256" key="7">
    <source>
        <dbReference type="ARBA" id="ARBA00022989"/>
    </source>
</evidence>
<comment type="caution">
    <text evidence="17">The sequence shown here is derived from an EMBL/GenBank/DDBJ whole genome shotgun (WGS) entry which is preliminary data.</text>
</comment>
<comment type="catalytic activity">
    <reaction evidence="15">
        <text>[GlcNAc-(1-&gt;4)-Mur2Ac(oyl-L-Ala-gamma-D-Glu-L-Lys-D-Ala-D-Ala)](n)-di-trans,octa-cis-undecaprenyl diphosphate + beta-D-GlcNAc-(1-&gt;4)-Mur2Ac(oyl-L-Ala-gamma-D-Glu-L-Lys-D-Ala-D-Ala)-di-trans,octa-cis-undecaprenyl diphosphate = [GlcNAc-(1-&gt;4)-Mur2Ac(oyl-L-Ala-gamma-D-Glu-L-Lys-D-Ala-D-Ala)](n+1)-di-trans,octa-cis-undecaprenyl diphosphate + di-trans,octa-cis-undecaprenyl diphosphate + H(+)</text>
        <dbReference type="Rhea" id="RHEA:23708"/>
        <dbReference type="Rhea" id="RHEA-COMP:9602"/>
        <dbReference type="Rhea" id="RHEA-COMP:9603"/>
        <dbReference type="ChEBI" id="CHEBI:15378"/>
        <dbReference type="ChEBI" id="CHEBI:58405"/>
        <dbReference type="ChEBI" id="CHEBI:60033"/>
        <dbReference type="ChEBI" id="CHEBI:78435"/>
        <dbReference type="EC" id="2.4.99.28"/>
    </reaction>
</comment>
<evidence type="ECO:0000256" key="4">
    <source>
        <dbReference type="ARBA" id="ARBA00022692"/>
    </source>
</evidence>
<feature type="transmembrane region" description="Helical" evidence="16">
    <location>
        <begin position="195"/>
        <end position="212"/>
    </location>
</feature>
<dbReference type="Pfam" id="PF01098">
    <property type="entry name" value="FTSW_RODA_SPOVE"/>
    <property type="match status" value="1"/>
</dbReference>
<name>A0A2T5C090_9BACT</name>
<dbReference type="GO" id="GO:0008360">
    <property type="term" value="P:regulation of cell shape"/>
    <property type="evidence" value="ECO:0007669"/>
    <property type="project" value="UniProtKB-KW"/>
</dbReference>
<dbReference type="PANTHER" id="PTHR30474">
    <property type="entry name" value="CELL CYCLE PROTEIN"/>
    <property type="match status" value="1"/>
</dbReference>
<evidence type="ECO:0000256" key="1">
    <source>
        <dbReference type="ARBA" id="ARBA00004141"/>
    </source>
</evidence>
<feature type="transmembrane region" description="Helical" evidence="16">
    <location>
        <begin position="147"/>
        <end position="164"/>
    </location>
</feature>
<dbReference type="GO" id="GO:0032153">
    <property type="term" value="C:cell division site"/>
    <property type="evidence" value="ECO:0007669"/>
    <property type="project" value="TreeGrafter"/>
</dbReference>
<dbReference type="EC" id="2.4.99.28" evidence="14"/>
<dbReference type="AlphaFoldDB" id="A0A2T5C090"/>
<proteinExistence type="inferred from homology"/>
<evidence type="ECO:0000256" key="14">
    <source>
        <dbReference type="ARBA" id="ARBA00044770"/>
    </source>
</evidence>
<evidence type="ECO:0000256" key="9">
    <source>
        <dbReference type="ARBA" id="ARBA00032370"/>
    </source>
</evidence>
<dbReference type="GO" id="GO:0005886">
    <property type="term" value="C:plasma membrane"/>
    <property type="evidence" value="ECO:0007669"/>
    <property type="project" value="TreeGrafter"/>
</dbReference>
<dbReference type="GO" id="GO:0009252">
    <property type="term" value="P:peptidoglycan biosynthetic process"/>
    <property type="evidence" value="ECO:0007669"/>
    <property type="project" value="UniProtKB-KW"/>
</dbReference>
<evidence type="ECO:0000256" key="16">
    <source>
        <dbReference type="SAM" id="Phobius"/>
    </source>
</evidence>
<protein>
    <recommendedName>
        <fullName evidence="12">Probable peptidoglycan glycosyltransferase FtsW</fullName>
        <ecNumber evidence="14">2.4.99.28</ecNumber>
    </recommendedName>
    <alternativeName>
        <fullName evidence="13">Cell division protein FtsW</fullName>
    </alternativeName>
    <alternativeName>
        <fullName evidence="10">Cell wall polymerase</fullName>
    </alternativeName>
    <alternativeName>
        <fullName evidence="9">Peptidoglycan polymerase</fullName>
    </alternativeName>
</protein>
<evidence type="ECO:0000256" key="2">
    <source>
        <dbReference type="ARBA" id="ARBA00022676"/>
    </source>
</evidence>
<dbReference type="InterPro" id="IPR001182">
    <property type="entry name" value="FtsW/RodA"/>
</dbReference>
<comment type="similarity">
    <text evidence="11">Belongs to the SEDS family. FtsW subfamily.</text>
</comment>
<evidence type="ECO:0000256" key="10">
    <source>
        <dbReference type="ARBA" id="ARBA00033270"/>
    </source>
</evidence>
<dbReference type="PANTHER" id="PTHR30474:SF2">
    <property type="entry name" value="PEPTIDOGLYCAN GLYCOSYLTRANSFERASE FTSW-RELATED"/>
    <property type="match status" value="1"/>
</dbReference>
<evidence type="ECO:0000256" key="3">
    <source>
        <dbReference type="ARBA" id="ARBA00022679"/>
    </source>
</evidence>
<evidence type="ECO:0000256" key="13">
    <source>
        <dbReference type="ARBA" id="ARBA00041418"/>
    </source>
</evidence>
<evidence type="ECO:0000256" key="15">
    <source>
        <dbReference type="ARBA" id="ARBA00049902"/>
    </source>
</evidence>
<feature type="transmembrane region" description="Helical" evidence="16">
    <location>
        <begin position="314"/>
        <end position="333"/>
    </location>
</feature>
<accession>A0A2T5C090</accession>
<dbReference type="EMBL" id="QAAD01000012">
    <property type="protein sequence ID" value="PTN07917.1"/>
    <property type="molecule type" value="Genomic_DNA"/>
</dbReference>
<dbReference type="Proteomes" id="UP000243525">
    <property type="component" value="Unassembled WGS sequence"/>
</dbReference>
<evidence type="ECO:0000256" key="6">
    <source>
        <dbReference type="ARBA" id="ARBA00022984"/>
    </source>
</evidence>
<feature type="transmembrane region" description="Helical" evidence="16">
    <location>
        <begin position="14"/>
        <end position="33"/>
    </location>
</feature>
<evidence type="ECO:0000313" key="18">
    <source>
        <dbReference type="Proteomes" id="UP000243525"/>
    </source>
</evidence>
<organism evidence="17 18">
    <name type="scientific">Mangrovibacterium marinum</name>
    <dbReference type="NCBI Taxonomy" id="1639118"/>
    <lineage>
        <taxon>Bacteria</taxon>
        <taxon>Pseudomonadati</taxon>
        <taxon>Bacteroidota</taxon>
        <taxon>Bacteroidia</taxon>
        <taxon>Marinilabiliales</taxon>
        <taxon>Prolixibacteraceae</taxon>
        <taxon>Mangrovibacterium</taxon>
    </lineage>
</organism>
<gene>
    <name evidence="17" type="ORF">C8N47_11279</name>
</gene>
<dbReference type="RefSeq" id="WP_107822896.1">
    <property type="nucleotide sequence ID" value="NZ_QAAD01000012.1"/>
</dbReference>
<feature type="transmembrane region" description="Helical" evidence="16">
    <location>
        <begin position="78"/>
        <end position="96"/>
    </location>
</feature>
<keyword evidence="2" id="KW-0328">Glycosyltransferase</keyword>
<dbReference type="OrthoDB" id="9812661at2"/>
<dbReference type="GO" id="GO:0008955">
    <property type="term" value="F:peptidoglycan glycosyltransferase activity"/>
    <property type="evidence" value="ECO:0007669"/>
    <property type="project" value="UniProtKB-EC"/>
</dbReference>
<sequence>MKNRLQDIIKGDRTLWVVLLVLSLASILIVYSATGRLAYREADGHTAHYLLRHSFFIALGFGVMLFLVNVVPVKFYSLIAPSLLVVTIILLVLAFIQYRLTGKATPRSLDLKFISFQPAELAKISLVMFGAKMLASRQKSKEELSKAFWWVIGASTLVCGIISLGNISTAGVIFMGMMGLMFVARVPFKLMGLTVLGGVALASTMYFAAPILPHSFGRIQTFKQRIDDHLFGDKDAEEGTTQADYAKLAIFEGGLIGKGPGGSDVSNYMEAAYNDFIYAIFVEEYGVGGGIAIVLLYLIFLFRGVAIVRASTRTFPAFLVTGLVLIYAIQAFVNMSVSTGLMPVTGQPLPWISMGGTSLVFTAAGFGLILSVSYLNKQNKLTEEEQSETAVVVNVPDEDQELK</sequence>
<evidence type="ECO:0000256" key="11">
    <source>
        <dbReference type="ARBA" id="ARBA00038053"/>
    </source>
</evidence>
<comment type="subcellular location">
    <subcellularLocation>
        <location evidence="1">Membrane</location>
        <topology evidence="1">Multi-pass membrane protein</topology>
    </subcellularLocation>
</comment>
<evidence type="ECO:0000256" key="5">
    <source>
        <dbReference type="ARBA" id="ARBA00022960"/>
    </source>
</evidence>
<keyword evidence="4 16" id="KW-0812">Transmembrane</keyword>
<dbReference type="GO" id="GO:0015648">
    <property type="term" value="F:lipid-linked peptidoglycan transporter activity"/>
    <property type="evidence" value="ECO:0007669"/>
    <property type="project" value="TreeGrafter"/>
</dbReference>
<evidence type="ECO:0000256" key="12">
    <source>
        <dbReference type="ARBA" id="ARBA00041185"/>
    </source>
</evidence>
<keyword evidence="5" id="KW-0133">Cell shape</keyword>
<keyword evidence="17" id="KW-0132">Cell division</keyword>
<keyword evidence="8 16" id="KW-0472">Membrane</keyword>
<keyword evidence="7 16" id="KW-1133">Transmembrane helix</keyword>
<feature type="transmembrane region" description="Helical" evidence="16">
    <location>
        <begin position="353"/>
        <end position="375"/>
    </location>
</feature>